<protein>
    <recommendedName>
        <fullName evidence="3">WXG100 family type VII secretion target</fullName>
    </recommendedName>
</protein>
<comment type="caution">
    <text evidence="1">The sequence shown here is derived from an EMBL/GenBank/DDBJ whole genome shotgun (WGS) entry which is preliminary data.</text>
</comment>
<dbReference type="InterPro" id="IPR036689">
    <property type="entry name" value="ESAT-6-like_sf"/>
</dbReference>
<evidence type="ECO:0008006" key="3">
    <source>
        <dbReference type="Google" id="ProtNLM"/>
    </source>
</evidence>
<name>A0A2M8LQF6_9ACTN</name>
<evidence type="ECO:0000313" key="2">
    <source>
        <dbReference type="Proteomes" id="UP000230407"/>
    </source>
</evidence>
<sequence>MALKFEDVLHARLGRLNDAVGDWTATITKLENLSGEARNGMKAKSDAARWEGENATVTRAFVDKTVKEFQDALTQATSVRDILRDGHTTVKAAQGELKRVVDNPRRA</sequence>
<keyword evidence="2" id="KW-1185">Reference proteome</keyword>
<accession>A0A2M8LQF6</accession>
<gene>
    <name evidence="1" type="ORF">CUT44_28180</name>
</gene>
<dbReference type="Proteomes" id="UP000230407">
    <property type="component" value="Unassembled WGS sequence"/>
</dbReference>
<dbReference type="RefSeq" id="WP_100204784.1">
    <property type="nucleotide sequence ID" value="NZ_PGGW01000069.1"/>
</dbReference>
<proteinExistence type="predicted"/>
<organism evidence="1 2">
    <name type="scientific">Streptomyces carminius</name>
    <dbReference type="NCBI Taxonomy" id="2665496"/>
    <lineage>
        <taxon>Bacteria</taxon>
        <taxon>Bacillati</taxon>
        <taxon>Actinomycetota</taxon>
        <taxon>Actinomycetes</taxon>
        <taxon>Kitasatosporales</taxon>
        <taxon>Streptomycetaceae</taxon>
        <taxon>Streptomyces</taxon>
    </lineage>
</organism>
<dbReference type="EMBL" id="PGGW01000069">
    <property type="protein sequence ID" value="PJE94172.1"/>
    <property type="molecule type" value="Genomic_DNA"/>
</dbReference>
<reference evidence="1 2" key="1">
    <citation type="submission" date="2017-11" db="EMBL/GenBank/DDBJ databases">
        <title>Streptomyces carmine sp. nov., a novel actinomycete isolated from Sophora alopecuroides in Xinjiang, China.</title>
        <authorList>
            <person name="Wang Y."/>
            <person name="Luo X."/>
            <person name="Wan C."/>
            <person name="Zhang L."/>
        </authorList>
    </citation>
    <scope>NUCLEOTIDE SEQUENCE [LARGE SCALE GENOMIC DNA]</scope>
    <source>
        <strain evidence="1 2">TRM SA0054</strain>
    </source>
</reference>
<dbReference type="AlphaFoldDB" id="A0A2M8LQF6"/>
<evidence type="ECO:0000313" key="1">
    <source>
        <dbReference type="EMBL" id="PJE94172.1"/>
    </source>
</evidence>
<dbReference type="SUPFAM" id="SSF140453">
    <property type="entry name" value="EsxAB dimer-like"/>
    <property type="match status" value="1"/>
</dbReference>